<sequence length="448" mass="50945">MSNDLLSKGLSLVRGWFEPPPEKVLERIRDELRECADLIGGEVSARQRAAKLAKTYAELDENGRRAFLRILLTEFGPEPERIDAAYDAYRAARGSDEQWQAEAALRESLRSPRSRILTQFSASDAGVHFLVDLRAELLDFLRDDPLLAALDLELQGLLASWFDVALLELQRITWHSPADVLERLMQYEAVHEIESWQDLKNRLDSDRRCYAFFHPRMPSVPLIFVEVALTEGLAGDVQQLLDVSAPLFATERADTAIFYSISNTQKGLRGISFGHFLLKRVIDDLRRDFPKLERFATLSPIPGLVRWYRAHPEALADAFTASDWRRLRAAGAPEGMELLQRLLETPEIAGTEAWREALAAPLLRAAARYLLATENGRALDPVARFHLGNGARIERLNWLADTSPKGWRQSWAIMVNYRYEPDKLQDRIDAYERDGLIEATSAVRRLAR</sequence>
<dbReference type="AlphaFoldDB" id="A0A0K6IRV3"/>
<dbReference type="InterPro" id="IPR035372">
    <property type="entry name" value="MCD_N"/>
</dbReference>
<dbReference type="Gene3D" id="1.20.140.90">
    <property type="entry name" value="Malonyl-CoA decarboxylase, oligemerization domain"/>
    <property type="match status" value="1"/>
</dbReference>
<reference evidence="4" key="1">
    <citation type="submission" date="2015-08" db="EMBL/GenBank/DDBJ databases">
        <authorList>
            <person name="Babu N.S."/>
            <person name="Beckwith C.J."/>
            <person name="Beseler K.G."/>
            <person name="Brison A."/>
            <person name="Carone J.V."/>
            <person name="Caskin T.P."/>
            <person name="Diamond M."/>
            <person name="Durham M.E."/>
            <person name="Foxe J.M."/>
            <person name="Go M."/>
            <person name="Henderson B.A."/>
            <person name="Jones I.B."/>
            <person name="McGettigan J.A."/>
            <person name="Micheletti S.J."/>
            <person name="Nasrallah M.E."/>
            <person name="Ortiz D."/>
            <person name="Piller C.R."/>
            <person name="Privatt S.R."/>
            <person name="Schneider S.L."/>
            <person name="Sharp S."/>
            <person name="Smith T.C."/>
            <person name="Stanton J.D."/>
            <person name="Ullery H.E."/>
            <person name="Wilson R.J."/>
            <person name="Serrano M.G."/>
            <person name="Buck G."/>
            <person name="Lee V."/>
            <person name="Wang Y."/>
            <person name="Carvalho R."/>
            <person name="Voegtly L."/>
            <person name="Shi R."/>
            <person name="Duckworth R."/>
            <person name="Johnson A."/>
            <person name="Loviza R."/>
            <person name="Walstead R."/>
            <person name="Shah Z."/>
            <person name="Kiflezghi M."/>
            <person name="Wade K."/>
            <person name="Ball S.L."/>
            <person name="Bradley K.W."/>
            <person name="Asai D.J."/>
            <person name="Bowman C.A."/>
            <person name="Russell D.A."/>
            <person name="Pope W.H."/>
            <person name="Jacobs-Sera D."/>
            <person name="Hendrix R.W."/>
            <person name="Hatfull G.F."/>
        </authorList>
    </citation>
    <scope>NUCLEOTIDE SEQUENCE [LARGE SCALE GENOMIC DNA]</scope>
    <source>
        <strain evidence="4">JCM 19170</strain>
    </source>
</reference>
<dbReference type="InterPro" id="IPR038351">
    <property type="entry name" value="MCD_N_sf"/>
</dbReference>
<proteinExistence type="predicted"/>
<feature type="domain" description="Malonyl-CoA decarboxylase N-terminal" evidence="2">
    <location>
        <begin position="75"/>
        <end position="162"/>
    </location>
</feature>
<organism evidence="3 4">
    <name type="scientific">Tepidiphilus thermophilus</name>
    <dbReference type="NCBI Taxonomy" id="876478"/>
    <lineage>
        <taxon>Bacteria</taxon>
        <taxon>Pseudomonadati</taxon>
        <taxon>Pseudomonadota</taxon>
        <taxon>Hydrogenophilia</taxon>
        <taxon>Hydrogenophilales</taxon>
        <taxon>Hydrogenophilaceae</taxon>
        <taxon>Tepidiphilus</taxon>
    </lineage>
</organism>
<protein>
    <submittedName>
        <fullName evidence="3">Malonyl-CoA decarboxylase (MCD)</fullName>
    </submittedName>
</protein>
<feature type="domain" description="Malonyl-CoA decarboxylase C-terminal" evidence="1">
    <location>
        <begin position="166"/>
        <end position="420"/>
    </location>
</feature>
<dbReference type="InterPro" id="IPR042303">
    <property type="entry name" value="Malonyl_CoA_deC_C_sf"/>
</dbReference>
<dbReference type="GO" id="GO:0050080">
    <property type="term" value="F:malonyl-CoA decarboxylase activity"/>
    <property type="evidence" value="ECO:0007669"/>
    <property type="project" value="InterPro"/>
</dbReference>
<dbReference type="OrthoDB" id="5292736at2"/>
<dbReference type="GO" id="GO:0006633">
    <property type="term" value="P:fatty acid biosynthetic process"/>
    <property type="evidence" value="ECO:0007669"/>
    <property type="project" value="InterPro"/>
</dbReference>
<dbReference type="Pfam" id="PF05292">
    <property type="entry name" value="MCD"/>
    <property type="match status" value="1"/>
</dbReference>
<dbReference type="Proteomes" id="UP000182108">
    <property type="component" value="Unassembled WGS sequence"/>
</dbReference>
<keyword evidence="4" id="KW-1185">Reference proteome</keyword>
<dbReference type="InterPro" id="IPR007956">
    <property type="entry name" value="Malonyl_CoA_deC_C"/>
</dbReference>
<evidence type="ECO:0000259" key="1">
    <source>
        <dbReference type="Pfam" id="PF05292"/>
    </source>
</evidence>
<dbReference type="RefSeq" id="WP_055422880.1">
    <property type="nucleotide sequence ID" value="NZ_CYHH01000002.1"/>
</dbReference>
<dbReference type="Pfam" id="PF17408">
    <property type="entry name" value="MCD_N"/>
    <property type="match status" value="1"/>
</dbReference>
<dbReference type="PANTHER" id="PTHR28641:SF1">
    <property type="entry name" value="MALONYL-COA DECARBOXYLASE, MITOCHONDRIAL"/>
    <property type="match status" value="1"/>
</dbReference>
<dbReference type="InterPro" id="IPR038917">
    <property type="entry name" value="Malonyl_CoA_deC"/>
</dbReference>
<dbReference type="EMBL" id="CYHH01000002">
    <property type="protein sequence ID" value="CUB05831.1"/>
    <property type="molecule type" value="Genomic_DNA"/>
</dbReference>
<gene>
    <name evidence="3" type="ORF">Ga0061068_102163</name>
</gene>
<dbReference type="Gene3D" id="3.40.630.150">
    <property type="entry name" value="Malonyl-CoA decarboxylase, catalytic domain"/>
    <property type="match status" value="1"/>
</dbReference>
<dbReference type="PANTHER" id="PTHR28641">
    <property type="match status" value="1"/>
</dbReference>
<name>A0A0K6IRV3_9PROT</name>
<evidence type="ECO:0000313" key="3">
    <source>
        <dbReference type="EMBL" id="CUB05831.1"/>
    </source>
</evidence>
<accession>A0A0K6IRV3</accession>
<evidence type="ECO:0000259" key="2">
    <source>
        <dbReference type="Pfam" id="PF17408"/>
    </source>
</evidence>
<evidence type="ECO:0000313" key="4">
    <source>
        <dbReference type="Proteomes" id="UP000182108"/>
    </source>
</evidence>